<dbReference type="OrthoDB" id="9780456at2"/>
<dbReference type="Pfam" id="PF00793">
    <property type="entry name" value="DAHP_synth_1"/>
    <property type="match status" value="1"/>
</dbReference>
<dbReference type="PANTHER" id="PTHR43018">
    <property type="entry name" value="PHOSPHO-2-DEHYDRO-3-DEOXYHEPTONATE ALDOLASE"/>
    <property type="match status" value="1"/>
</dbReference>
<dbReference type="InterPro" id="IPR006218">
    <property type="entry name" value="DAHP1/KDSA"/>
</dbReference>
<dbReference type="Gene3D" id="1.20.59.10">
    <property type="entry name" value="Chorismate mutase"/>
    <property type="match status" value="1"/>
</dbReference>
<dbReference type="SUPFAM" id="SSF51569">
    <property type="entry name" value="Aldolase"/>
    <property type="match status" value="1"/>
</dbReference>
<dbReference type="InterPro" id="IPR013785">
    <property type="entry name" value="Aldolase_TIM"/>
</dbReference>
<dbReference type="SMART" id="SM00830">
    <property type="entry name" value="CM_2"/>
    <property type="match status" value="1"/>
</dbReference>
<dbReference type="SUPFAM" id="SSF48600">
    <property type="entry name" value="Chorismate mutase II"/>
    <property type="match status" value="1"/>
</dbReference>
<dbReference type="AlphaFoldDB" id="A0A239EWZ6"/>
<dbReference type="InterPro" id="IPR036979">
    <property type="entry name" value="CM_dom_sf"/>
</dbReference>
<protein>
    <recommendedName>
        <fullName evidence="1">chorismate mutase</fullName>
        <ecNumber evidence="1">5.4.99.5</ecNumber>
    </recommendedName>
</protein>
<feature type="domain" description="Chorismate mutase" evidence="3">
    <location>
        <begin position="263"/>
        <end position="354"/>
    </location>
</feature>
<evidence type="ECO:0000256" key="1">
    <source>
        <dbReference type="ARBA" id="ARBA00012404"/>
    </source>
</evidence>
<proteinExistence type="predicted"/>
<dbReference type="GO" id="GO:0016740">
    <property type="term" value="F:transferase activity"/>
    <property type="evidence" value="ECO:0007669"/>
    <property type="project" value="UniProtKB-KW"/>
</dbReference>
<keyword evidence="2" id="KW-0808">Transferase</keyword>
<organism evidence="4 5">
    <name type="scientific">Ekhidna lutea</name>
    <dbReference type="NCBI Taxonomy" id="447679"/>
    <lineage>
        <taxon>Bacteria</taxon>
        <taxon>Pseudomonadati</taxon>
        <taxon>Bacteroidota</taxon>
        <taxon>Cytophagia</taxon>
        <taxon>Cytophagales</taxon>
        <taxon>Reichenbachiellaceae</taxon>
        <taxon>Ekhidna</taxon>
    </lineage>
</organism>
<dbReference type="InterPro" id="IPR052899">
    <property type="entry name" value="Class-I_DAHP_synthase"/>
</dbReference>
<dbReference type="Proteomes" id="UP000198393">
    <property type="component" value="Unassembled WGS sequence"/>
</dbReference>
<accession>A0A239EWZ6</accession>
<evidence type="ECO:0000256" key="2">
    <source>
        <dbReference type="ARBA" id="ARBA00022679"/>
    </source>
</evidence>
<evidence type="ECO:0000259" key="3">
    <source>
        <dbReference type="PROSITE" id="PS51168"/>
    </source>
</evidence>
<dbReference type="InterPro" id="IPR036263">
    <property type="entry name" value="Chorismate_II_sf"/>
</dbReference>
<keyword evidence="5" id="KW-1185">Reference proteome</keyword>
<dbReference type="GO" id="GO:0004106">
    <property type="term" value="F:chorismate mutase activity"/>
    <property type="evidence" value="ECO:0007669"/>
    <property type="project" value="UniProtKB-EC"/>
</dbReference>
<reference evidence="4 5" key="1">
    <citation type="submission" date="2017-06" db="EMBL/GenBank/DDBJ databases">
        <authorList>
            <person name="Kim H.J."/>
            <person name="Triplett B.A."/>
        </authorList>
    </citation>
    <scope>NUCLEOTIDE SEQUENCE [LARGE SCALE GENOMIC DNA]</scope>
    <source>
        <strain evidence="4 5">DSM 19307</strain>
    </source>
</reference>
<dbReference type="PROSITE" id="PS51168">
    <property type="entry name" value="CHORISMATE_MUT_2"/>
    <property type="match status" value="1"/>
</dbReference>
<gene>
    <name evidence="4" type="ORF">SAMN05421640_0376</name>
</gene>
<dbReference type="EMBL" id="FZPD01000001">
    <property type="protein sequence ID" value="SNS49290.1"/>
    <property type="molecule type" value="Genomic_DNA"/>
</dbReference>
<dbReference type="Gene3D" id="3.20.20.70">
    <property type="entry name" value="Aldolase class I"/>
    <property type="match status" value="1"/>
</dbReference>
<evidence type="ECO:0000313" key="5">
    <source>
        <dbReference type="Proteomes" id="UP000198393"/>
    </source>
</evidence>
<dbReference type="EC" id="5.4.99.5" evidence="1"/>
<dbReference type="InterPro" id="IPR002701">
    <property type="entry name" value="CM_II_prokaryot"/>
</dbReference>
<evidence type="ECO:0000313" key="4">
    <source>
        <dbReference type="EMBL" id="SNS49290.1"/>
    </source>
</evidence>
<dbReference type="GO" id="GO:0046417">
    <property type="term" value="P:chorismate metabolic process"/>
    <property type="evidence" value="ECO:0007669"/>
    <property type="project" value="InterPro"/>
</dbReference>
<dbReference type="RefSeq" id="WP_089355149.1">
    <property type="nucleotide sequence ID" value="NZ_FZPD01000001.1"/>
</dbReference>
<dbReference type="Pfam" id="PF01817">
    <property type="entry name" value="CM_2"/>
    <property type="match status" value="1"/>
</dbReference>
<dbReference type="PANTHER" id="PTHR43018:SF1">
    <property type="entry name" value="PROTEIN AROA(G)"/>
    <property type="match status" value="1"/>
</dbReference>
<sequence length="362" mass="40697">MKTSPIAIFKEKRPVIISGPCSAETEEQVLETCTTIAKSGKVDILRAGIWKPRTRPNSFEGVGVEGLQWLKKAKEATGLPTAVEVANFNHVFEALKHGVDILWVGARTTVNPFSVQEIADALKGTDATVMIKNPVHADIELWTGALERLHGAGITKLGLIHRGFAQYGNSVYRNDPKWQLAIEMKRRFPEIPMVCDPSHICGKRDLLHAVSQQALDMDFDGLMLESHIDPSNALSDKDQQLTPKDLEIIIDNLVVRRPNISDEDLSQKLSMLRSQIDLIDDDLIKLLGERMKVAEEIGLVKREKGITILQTNRWEEIIEKASETGKLQGLSKNFMIRYLNAIHQESIEHQNEVMNRTELEKE</sequence>
<name>A0A239EWZ6_EKHLU</name>